<dbReference type="Gene3D" id="2.130.10.80">
    <property type="entry name" value="Galactose oxidase/kelch, beta-propeller"/>
    <property type="match status" value="1"/>
</dbReference>
<dbReference type="VEuPathDB" id="FungiDB:ASPGLDRAFT_32757"/>
<name>A0A1L9VSX1_ASPGL</name>
<dbReference type="RefSeq" id="XP_022403710.1">
    <property type="nucleotide sequence ID" value="XM_022544217.1"/>
</dbReference>
<dbReference type="PANTHER" id="PTHR30521">
    <property type="entry name" value="DEFERROCHELATASE/PEROXIDASE"/>
    <property type="match status" value="1"/>
</dbReference>
<keyword evidence="5" id="KW-0560">Oxidoreductase</keyword>
<dbReference type="InterPro" id="IPR011008">
    <property type="entry name" value="Dimeric_a/b-barrel"/>
</dbReference>
<protein>
    <recommendedName>
        <fullName evidence="8">F5/8 type C domain-containing protein</fullName>
    </recommendedName>
</protein>
<keyword evidence="2" id="KW-0575">Peroxidase</keyword>
<feature type="domain" description="F5/8 type C" evidence="8">
    <location>
        <begin position="50"/>
        <end position="149"/>
    </location>
</feature>
<dbReference type="Pfam" id="PF00754">
    <property type="entry name" value="F5_F8_type_C"/>
    <property type="match status" value="1"/>
</dbReference>
<dbReference type="PANTHER" id="PTHR30521:SF4">
    <property type="entry name" value="DEFERROCHELATASE"/>
    <property type="match status" value="1"/>
</dbReference>
<evidence type="ECO:0000259" key="8">
    <source>
        <dbReference type="PROSITE" id="PS50022"/>
    </source>
</evidence>
<gene>
    <name evidence="9" type="ORF">ASPGLDRAFT_32757</name>
</gene>
<dbReference type="InterPro" id="IPR006314">
    <property type="entry name" value="Dyp_peroxidase"/>
</dbReference>
<evidence type="ECO:0000313" key="9">
    <source>
        <dbReference type="EMBL" id="OJJ87021.1"/>
    </source>
</evidence>
<keyword evidence="6" id="KW-0408">Iron</keyword>
<evidence type="ECO:0000256" key="2">
    <source>
        <dbReference type="ARBA" id="ARBA00022559"/>
    </source>
</evidence>
<evidence type="ECO:0000256" key="6">
    <source>
        <dbReference type="ARBA" id="ARBA00023004"/>
    </source>
</evidence>
<evidence type="ECO:0000256" key="7">
    <source>
        <dbReference type="SAM" id="SignalP"/>
    </source>
</evidence>
<dbReference type="InterPro" id="IPR000421">
    <property type="entry name" value="FA58C"/>
</dbReference>
<evidence type="ECO:0000256" key="1">
    <source>
        <dbReference type="ARBA" id="ARBA00001970"/>
    </source>
</evidence>
<keyword evidence="4" id="KW-0479">Metal-binding</keyword>
<dbReference type="PROSITE" id="PS51404">
    <property type="entry name" value="DYP_PEROXIDASE"/>
    <property type="match status" value="1"/>
</dbReference>
<keyword evidence="7" id="KW-0732">Signal</keyword>
<dbReference type="AlphaFoldDB" id="A0A1L9VSX1"/>
<proteinExistence type="predicted"/>
<evidence type="ECO:0000256" key="4">
    <source>
        <dbReference type="ARBA" id="ARBA00022723"/>
    </source>
</evidence>
<dbReference type="GO" id="GO:0004601">
    <property type="term" value="F:peroxidase activity"/>
    <property type="evidence" value="ECO:0007669"/>
    <property type="project" value="UniProtKB-KW"/>
</dbReference>
<comment type="cofactor">
    <cofactor evidence="1">
        <name>heme b</name>
        <dbReference type="ChEBI" id="CHEBI:60344"/>
    </cofactor>
</comment>
<dbReference type="Proteomes" id="UP000184300">
    <property type="component" value="Unassembled WGS sequence"/>
</dbReference>
<keyword evidence="10" id="KW-1185">Reference proteome</keyword>
<feature type="signal peptide" evidence="7">
    <location>
        <begin position="1"/>
        <end position="20"/>
    </location>
</feature>
<dbReference type="InterPro" id="IPR008979">
    <property type="entry name" value="Galactose-bd-like_sf"/>
</dbReference>
<accession>A0A1L9VSX1</accession>
<dbReference type="GO" id="GO:0020037">
    <property type="term" value="F:heme binding"/>
    <property type="evidence" value="ECO:0007669"/>
    <property type="project" value="InterPro"/>
</dbReference>
<dbReference type="SUPFAM" id="SSF54909">
    <property type="entry name" value="Dimeric alpha+beta barrel"/>
    <property type="match status" value="1"/>
</dbReference>
<evidence type="ECO:0000256" key="5">
    <source>
        <dbReference type="ARBA" id="ARBA00023002"/>
    </source>
</evidence>
<dbReference type="SUPFAM" id="SSF49785">
    <property type="entry name" value="Galactose-binding domain-like"/>
    <property type="match status" value="1"/>
</dbReference>
<dbReference type="InterPro" id="IPR037293">
    <property type="entry name" value="Gal_Oxidase_central_sf"/>
</dbReference>
<organism evidence="9 10">
    <name type="scientific">Aspergillus glaucus CBS 516.65</name>
    <dbReference type="NCBI Taxonomy" id="1160497"/>
    <lineage>
        <taxon>Eukaryota</taxon>
        <taxon>Fungi</taxon>
        <taxon>Dikarya</taxon>
        <taxon>Ascomycota</taxon>
        <taxon>Pezizomycotina</taxon>
        <taxon>Eurotiomycetes</taxon>
        <taxon>Eurotiomycetidae</taxon>
        <taxon>Eurotiales</taxon>
        <taxon>Aspergillaceae</taxon>
        <taxon>Aspergillus</taxon>
        <taxon>Aspergillus subgen. Aspergillus</taxon>
    </lineage>
</organism>
<evidence type="ECO:0000256" key="3">
    <source>
        <dbReference type="ARBA" id="ARBA00022617"/>
    </source>
</evidence>
<dbReference type="Gene3D" id="2.60.120.260">
    <property type="entry name" value="Galactose-binding domain-like"/>
    <property type="match status" value="1"/>
</dbReference>
<dbReference type="GO" id="GO:0046872">
    <property type="term" value="F:metal ion binding"/>
    <property type="evidence" value="ECO:0007669"/>
    <property type="project" value="UniProtKB-KW"/>
</dbReference>
<dbReference type="GeneID" id="34460478"/>
<dbReference type="EMBL" id="KV878891">
    <property type="protein sequence ID" value="OJJ87021.1"/>
    <property type="molecule type" value="Genomic_DNA"/>
</dbReference>
<dbReference type="GO" id="GO:0005829">
    <property type="term" value="C:cytosol"/>
    <property type="evidence" value="ECO:0007669"/>
    <property type="project" value="TreeGrafter"/>
</dbReference>
<dbReference type="OrthoDB" id="3207336at2759"/>
<keyword evidence="3" id="KW-0349">Heme</keyword>
<evidence type="ECO:0000313" key="10">
    <source>
        <dbReference type="Proteomes" id="UP000184300"/>
    </source>
</evidence>
<reference evidence="10" key="1">
    <citation type="journal article" date="2017" name="Genome Biol.">
        <title>Comparative genomics reveals high biological diversity and specific adaptations in the industrially and medically important fungal genus Aspergillus.</title>
        <authorList>
            <person name="de Vries R.P."/>
            <person name="Riley R."/>
            <person name="Wiebenga A."/>
            <person name="Aguilar-Osorio G."/>
            <person name="Amillis S."/>
            <person name="Uchima C.A."/>
            <person name="Anderluh G."/>
            <person name="Asadollahi M."/>
            <person name="Askin M."/>
            <person name="Barry K."/>
            <person name="Battaglia E."/>
            <person name="Bayram O."/>
            <person name="Benocci T."/>
            <person name="Braus-Stromeyer S.A."/>
            <person name="Caldana C."/>
            <person name="Canovas D."/>
            <person name="Cerqueira G.C."/>
            <person name="Chen F."/>
            <person name="Chen W."/>
            <person name="Choi C."/>
            <person name="Clum A."/>
            <person name="Dos Santos R.A."/>
            <person name="Damasio A.R."/>
            <person name="Diallinas G."/>
            <person name="Emri T."/>
            <person name="Fekete E."/>
            <person name="Flipphi M."/>
            <person name="Freyberg S."/>
            <person name="Gallo A."/>
            <person name="Gournas C."/>
            <person name="Habgood R."/>
            <person name="Hainaut M."/>
            <person name="Harispe M.L."/>
            <person name="Henrissat B."/>
            <person name="Hilden K.S."/>
            <person name="Hope R."/>
            <person name="Hossain A."/>
            <person name="Karabika E."/>
            <person name="Karaffa L."/>
            <person name="Karanyi Z."/>
            <person name="Krasevec N."/>
            <person name="Kuo A."/>
            <person name="Kusch H."/>
            <person name="LaButti K."/>
            <person name="Lagendijk E.L."/>
            <person name="Lapidus A."/>
            <person name="Levasseur A."/>
            <person name="Lindquist E."/>
            <person name="Lipzen A."/>
            <person name="Logrieco A.F."/>
            <person name="MacCabe A."/>
            <person name="Maekelae M.R."/>
            <person name="Malavazi I."/>
            <person name="Melin P."/>
            <person name="Meyer V."/>
            <person name="Mielnichuk N."/>
            <person name="Miskei M."/>
            <person name="Molnar A.P."/>
            <person name="Mule G."/>
            <person name="Ngan C.Y."/>
            <person name="Orejas M."/>
            <person name="Orosz E."/>
            <person name="Ouedraogo J.P."/>
            <person name="Overkamp K.M."/>
            <person name="Park H.-S."/>
            <person name="Perrone G."/>
            <person name="Piumi F."/>
            <person name="Punt P.J."/>
            <person name="Ram A.F."/>
            <person name="Ramon A."/>
            <person name="Rauscher S."/>
            <person name="Record E."/>
            <person name="Riano-Pachon D.M."/>
            <person name="Robert V."/>
            <person name="Roehrig J."/>
            <person name="Ruller R."/>
            <person name="Salamov A."/>
            <person name="Salih N.S."/>
            <person name="Samson R.A."/>
            <person name="Sandor E."/>
            <person name="Sanguinetti M."/>
            <person name="Schuetze T."/>
            <person name="Sepcic K."/>
            <person name="Shelest E."/>
            <person name="Sherlock G."/>
            <person name="Sophianopoulou V."/>
            <person name="Squina F.M."/>
            <person name="Sun H."/>
            <person name="Susca A."/>
            <person name="Todd R.B."/>
            <person name="Tsang A."/>
            <person name="Unkles S.E."/>
            <person name="van de Wiele N."/>
            <person name="van Rossen-Uffink D."/>
            <person name="Oliveira J.V."/>
            <person name="Vesth T.C."/>
            <person name="Visser J."/>
            <person name="Yu J.-H."/>
            <person name="Zhou M."/>
            <person name="Andersen M.R."/>
            <person name="Archer D.B."/>
            <person name="Baker S.E."/>
            <person name="Benoit I."/>
            <person name="Brakhage A.A."/>
            <person name="Braus G.H."/>
            <person name="Fischer R."/>
            <person name="Frisvad J.C."/>
            <person name="Goldman G.H."/>
            <person name="Houbraken J."/>
            <person name="Oakley B."/>
            <person name="Pocsi I."/>
            <person name="Scazzocchio C."/>
            <person name="Seiboth B."/>
            <person name="vanKuyk P.A."/>
            <person name="Wortman J."/>
            <person name="Dyer P.S."/>
            <person name="Grigoriev I.V."/>
        </authorList>
    </citation>
    <scope>NUCLEOTIDE SEQUENCE [LARGE SCALE GENOMIC DNA]</scope>
    <source>
        <strain evidence="10">CBS 516.65</strain>
    </source>
</reference>
<dbReference type="STRING" id="1160497.A0A1L9VSX1"/>
<dbReference type="PROSITE" id="PS50022">
    <property type="entry name" value="FA58C_3"/>
    <property type="match status" value="1"/>
</dbReference>
<feature type="chain" id="PRO_5009887878" description="F5/8 type C domain-containing protein" evidence="7">
    <location>
        <begin position="21"/>
        <end position="514"/>
    </location>
</feature>
<sequence length="514" mass="56973">MKLQWASGLLLGAAVNYVDASASSHLPNFATDSKDIVFPTKSAIVPEEYCWQAKPHGGSRLNSTNFVANCSSEESASTKCDNVFDSQVDTYWSSTANTGTQHNSIIIDLRSKQNVNGLSILPIMRDDARGQIGKHEVFLSKNGCNWTRVAYGLWGWNKSMKLAVFEPIVEIAIYAAGYTTPVNPSIGTWGPTLDLPIVPVAGAHAAVNHNDHGNIILWSAWADDQFFASPGSATFTTTWDPEDLVFEGPDEPERLAPEYKPPGTQSVANDSWIVDGQGWQNEISQPQIKGLDSPQKGDQSSIPPGWVITGLEGDKAAQPAWATEGSFLVFREIEEKVPDFVKEVPQKMSSFKDGTGEKLAAYLMGRWKNGSPIELDPKGDKPEHIFANNFDFDHRRSNAKNTKCPFAAHIRKMRPRADLYIDTDDSDDSDDEEVIANQQVINSNAIIRRSITFGPEIDETEEKERTTHRRGIYFLCYQSSIRNGFNFLVTPTKSFLQTPNKGIDKHIQSQLAML</sequence>